<dbReference type="Proteomes" id="UP000186817">
    <property type="component" value="Unassembled WGS sequence"/>
</dbReference>
<protein>
    <submittedName>
        <fullName evidence="1">Uncharacterized protein</fullName>
    </submittedName>
</protein>
<dbReference type="EMBL" id="LSRX01000388">
    <property type="protein sequence ID" value="OLP98711.1"/>
    <property type="molecule type" value="Genomic_DNA"/>
</dbReference>
<accession>A0A1Q9DU92</accession>
<gene>
    <name evidence="1" type="ORF">AK812_SmicGene18796</name>
</gene>
<sequence length="152" mass="16600">MSSTALLNSWQAAWTAVSLVAVAEHFGHGQLWRVIADVLSPTWACVAPRVGKAPAQEDLQAPDRFQQQIEFEFSVSDSVNQCCTAVKPSLPQPEVLHPTTQRLGSASSASLVPPRSLQHGPATLQCRRKEAEGPRTVELEIADIKPEYRFAV</sequence>
<evidence type="ECO:0000313" key="2">
    <source>
        <dbReference type="Proteomes" id="UP000186817"/>
    </source>
</evidence>
<name>A0A1Q9DU92_SYMMI</name>
<evidence type="ECO:0000313" key="1">
    <source>
        <dbReference type="EMBL" id="OLP98711.1"/>
    </source>
</evidence>
<reference evidence="1 2" key="1">
    <citation type="submission" date="2016-02" db="EMBL/GenBank/DDBJ databases">
        <title>Genome analysis of coral dinoflagellate symbionts highlights evolutionary adaptations to a symbiotic lifestyle.</title>
        <authorList>
            <person name="Aranda M."/>
            <person name="Li Y."/>
            <person name="Liew Y.J."/>
            <person name="Baumgarten S."/>
            <person name="Simakov O."/>
            <person name="Wilson M."/>
            <person name="Piel J."/>
            <person name="Ashoor H."/>
            <person name="Bougouffa S."/>
            <person name="Bajic V.B."/>
            <person name="Ryu T."/>
            <person name="Ravasi T."/>
            <person name="Bayer T."/>
            <person name="Micklem G."/>
            <person name="Kim H."/>
            <person name="Bhak J."/>
            <person name="Lajeunesse T.C."/>
            <person name="Voolstra C.R."/>
        </authorList>
    </citation>
    <scope>NUCLEOTIDE SEQUENCE [LARGE SCALE GENOMIC DNA]</scope>
    <source>
        <strain evidence="1 2">CCMP2467</strain>
    </source>
</reference>
<comment type="caution">
    <text evidence="1">The sequence shown here is derived from an EMBL/GenBank/DDBJ whole genome shotgun (WGS) entry which is preliminary data.</text>
</comment>
<keyword evidence="2" id="KW-1185">Reference proteome</keyword>
<organism evidence="1 2">
    <name type="scientific">Symbiodinium microadriaticum</name>
    <name type="common">Dinoflagellate</name>
    <name type="synonym">Zooxanthella microadriatica</name>
    <dbReference type="NCBI Taxonomy" id="2951"/>
    <lineage>
        <taxon>Eukaryota</taxon>
        <taxon>Sar</taxon>
        <taxon>Alveolata</taxon>
        <taxon>Dinophyceae</taxon>
        <taxon>Suessiales</taxon>
        <taxon>Symbiodiniaceae</taxon>
        <taxon>Symbiodinium</taxon>
    </lineage>
</organism>
<proteinExistence type="predicted"/>
<dbReference type="AlphaFoldDB" id="A0A1Q9DU92"/>